<evidence type="ECO:0000313" key="1">
    <source>
        <dbReference type="EMBL" id="MBK9296736.1"/>
    </source>
</evidence>
<protein>
    <submittedName>
        <fullName evidence="1">Uncharacterized protein</fullName>
    </submittedName>
</protein>
<proteinExistence type="predicted"/>
<gene>
    <name evidence="1" type="ORF">IPN02_07815</name>
</gene>
<name>A0A936NCX2_9ACTN</name>
<dbReference type="AlphaFoldDB" id="A0A936NCX2"/>
<dbReference type="Proteomes" id="UP000727993">
    <property type="component" value="Unassembled WGS sequence"/>
</dbReference>
<sequence>MRAQQAPEPEEDIMSTDHTALATEALTHEGADAYHGANVDQLATFLRNNPMLWTCDEDGWTTQPEFDAALRSWLVL</sequence>
<accession>A0A936NCX2</accession>
<reference evidence="1 2" key="1">
    <citation type="submission" date="2020-10" db="EMBL/GenBank/DDBJ databases">
        <title>Connecting structure to function with the recovery of over 1000 high-quality activated sludge metagenome-assembled genomes encoding full-length rRNA genes using long-read sequencing.</title>
        <authorList>
            <person name="Singleton C.M."/>
            <person name="Petriglieri F."/>
            <person name="Kristensen J.M."/>
            <person name="Kirkegaard R.H."/>
            <person name="Michaelsen T.Y."/>
            <person name="Andersen M.H."/>
            <person name="Karst S.M."/>
            <person name="Dueholm M.S."/>
            <person name="Nielsen P.H."/>
            <person name="Albertsen M."/>
        </authorList>
    </citation>
    <scope>NUCLEOTIDE SEQUENCE [LARGE SCALE GENOMIC DNA]</scope>
    <source>
        <strain evidence="1">Lyne_18-Q3-R50-59_MAXAC.006</strain>
    </source>
</reference>
<organism evidence="1 2">
    <name type="scientific">Candidatus Neomicrothrix subdominans</name>
    <dbReference type="NCBI Taxonomy" id="2954438"/>
    <lineage>
        <taxon>Bacteria</taxon>
        <taxon>Bacillati</taxon>
        <taxon>Actinomycetota</taxon>
        <taxon>Acidimicrobiia</taxon>
        <taxon>Acidimicrobiales</taxon>
        <taxon>Microthrixaceae</taxon>
        <taxon>Candidatus Neomicrothrix</taxon>
    </lineage>
</organism>
<comment type="caution">
    <text evidence="1">The sequence shown here is derived from an EMBL/GenBank/DDBJ whole genome shotgun (WGS) entry which is preliminary data.</text>
</comment>
<evidence type="ECO:0000313" key="2">
    <source>
        <dbReference type="Proteomes" id="UP000727993"/>
    </source>
</evidence>
<dbReference type="EMBL" id="JADJZA010000005">
    <property type="protein sequence ID" value="MBK9296736.1"/>
    <property type="molecule type" value="Genomic_DNA"/>
</dbReference>